<reference evidence="4" key="4">
    <citation type="submission" date="2025-08" db="UniProtKB">
        <authorList>
            <consortium name="Ensembl"/>
        </authorList>
    </citation>
    <scope>IDENTIFICATION</scope>
</reference>
<dbReference type="Proteomes" id="UP000314986">
    <property type="component" value="Unassembled WGS sequence"/>
</dbReference>
<dbReference type="AlphaFoldDB" id="A0A4W3IPB1"/>
<keyword evidence="2" id="KW-1133">Transmembrane helix</keyword>
<keyword evidence="1" id="KW-0393">Immunoglobulin domain</keyword>
<dbReference type="InterPro" id="IPR036179">
    <property type="entry name" value="Ig-like_dom_sf"/>
</dbReference>
<keyword evidence="2" id="KW-0812">Transmembrane</keyword>
<dbReference type="OMA" id="TCQLARN"/>
<dbReference type="InterPro" id="IPR013098">
    <property type="entry name" value="Ig_I-set"/>
</dbReference>
<dbReference type="GeneTree" id="ENSGT00510000048311"/>
<reference evidence="5" key="3">
    <citation type="journal article" date="2014" name="Nature">
        <title>Elephant shark genome provides unique insights into gnathostome evolution.</title>
        <authorList>
            <consortium name="International Elephant Shark Genome Sequencing Consortium"/>
            <person name="Venkatesh B."/>
            <person name="Lee A.P."/>
            <person name="Ravi V."/>
            <person name="Maurya A.K."/>
            <person name="Lian M.M."/>
            <person name="Swann J.B."/>
            <person name="Ohta Y."/>
            <person name="Flajnik M.F."/>
            <person name="Sutoh Y."/>
            <person name="Kasahara M."/>
            <person name="Hoon S."/>
            <person name="Gangu V."/>
            <person name="Roy S.W."/>
            <person name="Irimia M."/>
            <person name="Korzh V."/>
            <person name="Kondrychyn I."/>
            <person name="Lim Z.W."/>
            <person name="Tay B.H."/>
            <person name="Tohari S."/>
            <person name="Kong K.W."/>
            <person name="Ho S."/>
            <person name="Lorente-Galdos B."/>
            <person name="Quilez J."/>
            <person name="Marques-Bonet T."/>
            <person name="Raney B.J."/>
            <person name="Ingham P.W."/>
            <person name="Tay A."/>
            <person name="Hillier L.W."/>
            <person name="Minx P."/>
            <person name="Boehm T."/>
            <person name="Wilson R.K."/>
            <person name="Brenner S."/>
            <person name="Warren W.C."/>
        </authorList>
    </citation>
    <scope>NUCLEOTIDE SEQUENCE [LARGE SCALE GENOMIC DNA]</scope>
</reference>
<dbReference type="InterPro" id="IPR003599">
    <property type="entry name" value="Ig_sub"/>
</dbReference>
<dbReference type="GO" id="GO:0005102">
    <property type="term" value="F:signaling receptor binding"/>
    <property type="evidence" value="ECO:0007669"/>
    <property type="project" value="TreeGrafter"/>
</dbReference>
<dbReference type="Ensembl" id="ENSCMIT00000032740.1">
    <property type="protein sequence ID" value="ENSCMIP00000032249.1"/>
    <property type="gene ID" value="ENSCMIG00000013780.1"/>
</dbReference>
<evidence type="ECO:0000313" key="5">
    <source>
        <dbReference type="Proteomes" id="UP000314986"/>
    </source>
</evidence>
<dbReference type="CTD" id="388364"/>
<protein>
    <recommendedName>
        <fullName evidence="3">Ig-like domain-containing protein</fullName>
    </recommendedName>
</protein>
<reference evidence="5" key="1">
    <citation type="journal article" date="2006" name="Science">
        <title>Ancient noncoding elements conserved in the human genome.</title>
        <authorList>
            <person name="Venkatesh B."/>
            <person name="Kirkness E.F."/>
            <person name="Loh Y.H."/>
            <person name="Halpern A.L."/>
            <person name="Lee A.P."/>
            <person name="Johnson J."/>
            <person name="Dandona N."/>
            <person name="Viswanathan L.D."/>
            <person name="Tay A."/>
            <person name="Venter J.C."/>
            <person name="Strausberg R.L."/>
            <person name="Brenner S."/>
        </authorList>
    </citation>
    <scope>NUCLEOTIDE SEQUENCE [LARGE SCALE GENOMIC DNA]</scope>
</reference>
<dbReference type="InterPro" id="IPR007110">
    <property type="entry name" value="Ig-like_dom"/>
</dbReference>
<feature type="transmembrane region" description="Helical" evidence="2">
    <location>
        <begin position="225"/>
        <end position="242"/>
    </location>
</feature>
<dbReference type="InParanoid" id="A0A4W3IPB1"/>
<dbReference type="GO" id="GO:0045202">
    <property type="term" value="C:synapse"/>
    <property type="evidence" value="ECO:0007669"/>
    <property type="project" value="TreeGrafter"/>
</dbReference>
<dbReference type="GO" id="GO:0043005">
    <property type="term" value="C:neuron projection"/>
    <property type="evidence" value="ECO:0007669"/>
    <property type="project" value="TreeGrafter"/>
</dbReference>
<dbReference type="KEGG" id="cmk:103183347"/>
<gene>
    <name evidence="4" type="primary">tmigd1</name>
</gene>
<evidence type="ECO:0000256" key="1">
    <source>
        <dbReference type="ARBA" id="ARBA00023319"/>
    </source>
</evidence>
<dbReference type="GO" id="GO:0008037">
    <property type="term" value="P:cell recognition"/>
    <property type="evidence" value="ECO:0007669"/>
    <property type="project" value="TreeGrafter"/>
</dbReference>
<evidence type="ECO:0000313" key="4">
    <source>
        <dbReference type="Ensembl" id="ENSCMIP00000032249.1"/>
    </source>
</evidence>
<keyword evidence="2" id="KW-0472">Membrane</keyword>
<dbReference type="PROSITE" id="PS50835">
    <property type="entry name" value="IG_LIKE"/>
    <property type="match status" value="2"/>
</dbReference>
<feature type="transmembrane region" description="Helical" evidence="2">
    <location>
        <begin position="6"/>
        <end position="32"/>
    </location>
</feature>
<dbReference type="SUPFAM" id="SSF48726">
    <property type="entry name" value="Immunoglobulin"/>
    <property type="match status" value="1"/>
</dbReference>
<dbReference type="SMART" id="SM00409">
    <property type="entry name" value="IG"/>
    <property type="match status" value="2"/>
</dbReference>
<dbReference type="RefSeq" id="XP_007898977.1">
    <property type="nucleotide sequence ID" value="XM_007900786.2"/>
</dbReference>
<sequence length="266" mass="29802">MFLERVWNIIVGLSLIAVLCFIHGCAGVYITINNINGPQKLTRNISDSISLQCKAVNNTQSEKLVWFRGRSQVRLSSLNEVNTSTVCIDPLKEEDDQIVFSCRLKRKQNINSTVALDILFAPILSADSDVYVDASEETDRTFTCNAKSNPQAIMVWYKDNRTLKLESGRHSVNLDSNLFRLSIKMLLKTDNGTYSCVAISPLGSKALDFYLLVRDKVIPAPIEPIIAGSVVVLITIIFAIASRRQRIIECCKGESHSRRFTESEIQ</sequence>
<dbReference type="PANTHER" id="PTHR45889:SF2">
    <property type="entry name" value="CELL ADHESION MOLECULE 1"/>
    <property type="match status" value="1"/>
</dbReference>
<reference evidence="4" key="5">
    <citation type="submission" date="2025-09" db="UniProtKB">
        <authorList>
            <consortium name="Ensembl"/>
        </authorList>
    </citation>
    <scope>IDENTIFICATION</scope>
</reference>
<dbReference type="InterPro" id="IPR013783">
    <property type="entry name" value="Ig-like_fold"/>
</dbReference>
<dbReference type="GO" id="GO:0051606">
    <property type="term" value="P:detection of stimulus"/>
    <property type="evidence" value="ECO:0007669"/>
    <property type="project" value="TreeGrafter"/>
</dbReference>
<dbReference type="GO" id="GO:0007156">
    <property type="term" value="P:homophilic cell adhesion via plasma membrane adhesion molecules"/>
    <property type="evidence" value="ECO:0007669"/>
    <property type="project" value="TreeGrafter"/>
</dbReference>
<dbReference type="GO" id="GO:0005886">
    <property type="term" value="C:plasma membrane"/>
    <property type="evidence" value="ECO:0007669"/>
    <property type="project" value="TreeGrafter"/>
</dbReference>
<dbReference type="Gene3D" id="2.60.40.10">
    <property type="entry name" value="Immunoglobulins"/>
    <property type="match status" value="2"/>
</dbReference>
<dbReference type="GeneID" id="103183347"/>
<dbReference type="GO" id="GO:0042271">
    <property type="term" value="P:susceptibility to natural killer cell mediated cytotoxicity"/>
    <property type="evidence" value="ECO:0007669"/>
    <property type="project" value="TreeGrafter"/>
</dbReference>
<keyword evidence="5" id="KW-1185">Reference proteome</keyword>
<feature type="domain" description="Ig-like" evidence="3">
    <location>
        <begin position="122"/>
        <end position="198"/>
    </location>
</feature>
<dbReference type="STRING" id="7868.ENSCMIP00000032249"/>
<dbReference type="OrthoDB" id="6106100at2759"/>
<evidence type="ECO:0000259" key="3">
    <source>
        <dbReference type="PROSITE" id="PS50835"/>
    </source>
</evidence>
<dbReference type="InterPro" id="IPR013151">
    <property type="entry name" value="Immunoglobulin_dom"/>
</dbReference>
<evidence type="ECO:0000256" key="2">
    <source>
        <dbReference type="SAM" id="Phobius"/>
    </source>
</evidence>
<dbReference type="Pfam" id="PF07679">
    <property type="entry name" value="I-set"/>
    <property type="match status" value="1"/>
</dbReference>
<proteinExistence type="predicted"/>
<dbReference type="PANTHER" id="PTHR45889">
    <property type="entry name" value="IG-LIKE DOMAIN-CONTAINING PROTEIN"/>
    <property type="match status" value="1"/>
</dbReference>
<organism evidence="4 5">
    <name type="scientific">Callorhinchus milii</name>
    <name type="common">Ghost shark</name>
    <dbReference type="NCBI Taxonomy" id="7868"/>
    <lineage>
        <taxon>Eukaryota</taxon>
        <taxon>Metazoa</taxon>
        <taxon>Chordata</taxon>
        <taxon>Craniata</taxon>
        <taxon>Vertebrata</taxon>
        <taxon>Chondrichthyes</taxon>
        <taxon>Holocephali</taxon>
        <taxon>Chimaeriformes</taxon>
        <taxon>Callorhinchidae</taxon>
        <taxon>Callorhinchus</taxon>
    </lineage>
</organism>
<dbReference type="CDD" id="cd00096">
    <property type="entry name" value="Ig"/>
    <property type="match status" value="1"/>
</dbReference>
<accession>A0A4W3IPB1</accession>
<reference evidence="5" key="2">
    <citation type="journal article" date="2007" name="PLoS Biol.">
        <title>Survey sequencing and comparative analysis of the elephant shark (Callorhinchus milii) genome.</title>
        <authorList>
            <person name="Venkatesh B."/>
            <person name="Kirkness E.F."/>
            <person name="Loh Y.H."/>
            <person name="Halpern A.L."/>
            <person name="Lee A.P."/>
            <person name="Johnson J."/>
            <person name="Dandona N."/>
            <person name="Viswanathan L.D."/>
            <person name="Tay A."/>
            <person name="Venter J.C."/>
            <person name="Strausberg R.L."/>
            <person name="Brenner S."/>
        </authorList>
    </citation>
    <scope>NUCLEOTIDE SEQUENCE [LARGE SCALE GENOMIC DNA]</scope>
</reference>
<name>A0A4W3IPB1_CALMI</name>
<dbReference type="Pfam" id="PF00047">
    <property type="entry name" value="ig"/>
    <property type="match status" value="1"/>
</dbReference>
<feature type="domain" description="Ig-like" evidence="3">
    <location>
        <begin position="46"/>
        <end position="115"/>
    </location>
</feature>